<evidence type="ECO:0000256" key="1">
    <source>
        <dbReference type="SAM" id="MobiDB-lite"/>
    </source>
</evidence>
<reference evidence="2" key="1">
    <citation type="submission" date="2018-05" db="EMBL/GenBank/DDBJ databases">
        <authorList>
            <person name="Lanie J.A."/>
            <person name="Ng W.-L."/>
            <person name="Kazmierczak K.M."/>
            <person name="Andrzejewski T.M."/>
            <person name="Davidsen T.M."/>
            <person name="Wayne K.J."/>
            <person name="Tettelin H."/>
            <person name="Glass J.I."/>
            <person name="Rusch D."/>
            <person name="Podicherti R."/>
            <person name="Tsui H.-C.T."/>
            <person name="Winkler M.E."/>
        </authorList>
    </citation>
    <scope>NUCLEOTIDE SEQUENCE</scope>
</reference>
<gene>
    <name evidence="2" type="ORF">METZ01_LOCUS250246</name>
</gene>
<feature type="non-terminal residue" evidence="2">
    <location>
        <position position="22"/>
    </location>
</feature>
<feature type="compositionally biased region" description="Polar residues" evidence="1">
    <location>
        <begin position="9"/>
        <end position="22"/>
    </location>
</feature>
<protein>
    <submittedName>
        <fullName evidence="2">Uncharacterized protein</fullName>
    </submittedName>
</protein>
<name>A0A382IDM9_9ZZZZ</name>
<organism evidence="2">
    <name type="scientific">marine metagenome</name>
    <dbReference type="NCBI Taxonomy" id="408172"/>
    <lineage>
        <taxon>unclassified sequences</taxon>
        <taxon>metagenomes</taxon>
        <taxon>ecological metagenomes</taxon>
    </lineage>
</organism>
<accession>A0A382IDM9</accession>
<evidence type="ECO:0000313" key="2">
    <source>
        <dbReference type="EMBL" id="SVB97392.1"/>
    </source>
</evidence>
<dbReference type="AlphaFoldDB" id="A0A382IDM9"/>
<dbReference type="EMBL" id="UINC01066556">
    <property type="protein sequence ID" value="SVB97392.1"/>
    <property type="molecule type" value="Genomic_DNA"/>
</dbReference>
<sequence>MWKNKEAFLNNTNPIQEQNSTP</sequence>
<feature type="region of interest" description="Disordered" evidence="1">
    <location>
        <begin position="1"/>
        <end position="22"/>
    </location>
</feature>
<proteinExistence type="predicted"/>